<dbReference type="Proteomes" id="UP001344447">
    <property type="component" value="Unassembled WGS sequence"/>
</dbReference>
<feature type="compositionally biased region" description="Low complexity" evidence="2">
    <location>
        <begin position="120"/>
        <end position="136"/>
    </location>
</feature>
<evidence type="ECO:0000256" key="1">
    <source>
        <dbReference type="SAM" id="Coils"/>
    </source>
</evidence>
<name>A0AAN7TZ73_9MYCE</name>
<dbReference type="EMBL" id="JAVFKY010000003">
    <property type="protein sequence ID" value="KAK5578428.1"/>
    <property type="molecule type" value="Genomic_DNA"/>
</dbReference>
<gene>
    <name evidence="3" type="ORF">RB653_008099</name>
</gene>
<evidence type="ECO:0000313" key="4">
    <source>
        <dbReference type="Proteomes" id="UP001344447"/>
    </source>
</evidence>
<dbReference type="AlphaFoldDB" id="A0AAN7TZ73"/>
<proteinExistence type="predicted"/>
<evidence type="ECO:0000256" key="2">
    <source>
        <dbReference type="SAM" id="MobiDB-lite"/>
    </source>
</evidence>
<keyword evidence="1" id="KW-0175">Coiled coil</keyword>
<sequence>MSNKLEINKNDSKDEIKFNLNLNEGDEIKELYKIIESLKKEVKEKDDANLILQEKLEQETEINKILKLEIFKKKKEFEMLATQIGILKSKYGNKKCDIEVIIISSDDEDDEDEENKYQDTSDITSNTTTTTTTNDTNTKDEEVVFCKPYNYDADDNDVNSGENDLGYNETDNSSGECNHSYVVKKEM</sequence>
<feature type="region of interest" description="Disordered" evidence="2">
    <location>
        <begin position="107"/>
        <end position="187"/>
    </location>
</feature>
<reference evidence="3 4" key="1">
    <citation type="submission" date="2023-11" db="EMBL/GenBank/DDBJ databases">
        <title>Dfirmibasis_genome.</title>
        <authorList>
            <person name="Edelbroek B."/>
            <person name="Kjellin J."/>
            <person name="Jerlstrom-Hultqvist J."/>
            <person name="Soderbom F."/>
        </authorList>
    </citation>
    <scope>NUCLEOTIDE SEQUENCE [LARGE SCALE GENOMIC DNA]</scope>
    <source>
        <strain evidence="3 4">TNS-C-14</strain>
    </source>
</reference>
<organism evidence="3 4">
    <name type="scientific">Dictyostelium firmibasis</name>
    <dbReference type="NCBI Taxonomy" id="79012"/>
    <lineage>
        <taxon>Eukaryota</taxon>
        <taxon>Amoebozoa</taxon>
        <taxon>Evosea</taxon>
        <taxon>Eumycetozoa</taxon>
        <taxon>Dictyostelia</taxon>
        <taxon>Dictyosteliales</taxon>
        <taxon>Dictyosteliaceae</taxon>
        <taxon>Dictyostelium</taxon>
    </lineage>
</organism>
<protein>
    <submittedName>
        <fullName evidence="3">Uncharacterized protein</fullName>
    </submittedName>
</protein>
<evidence type="ECO:0000313" key="3">
    <source>
        <dbReference type="EMBL" id="KAK5578428.1"/>
    </source>
</evidence>
<accession>A0AAN7TZ73</accession>
<keyword evidence="4" id="KW-1185">Reference proteome</keyword>
<feature type="coiled-coil region" evidence="1">
    <location>
        <begin position="28"/>
        <end position="55"/>
    </location>
</feature>
<comment type="caution">
    <text evidence="3">The sequence shown here is derived from an EMBL/GenBank/DDBJ whole genome shotgun (WGS) entry which is preliminary data.</text>
</comment>